<evidence type="ECO:0000313" key="1">
    <source>
        <dbReference type="EMBL" id="SCB17732.1"/>
    </source>
</evidence>
<name>A0A1C3UQK3_9BRAD</name>
<dbReference type="EMBL" id="FMAI01000002">
    <property type="protein sequence ID" value="SCB17732.1"/>
    <property type="molecule type" value="Genomic_DNA"/>
</dbReference>
<keyword evidence="2" id="KW-1185">Reference proteome</keyword>
<evidence type="ECO:0000313" key="2">
    <source>
        <dbReference type="Proteomes" id="UP000199184"/>
    </source>
</evidence>
<protein>
    <submittedName>
        <fullName evidence="1">Uncharacterized protein</fullName>
    </submittedName>
</protein>
<dbReference type="AlphaFoldDB" id="A0A1C3UQK3"/>
<proteinExistence type="predicted"/>
<accession>A0A1C3UQK3</accession>
<gene>
    <name evidence="1" type="ORF">GA0061098_1002298</name>
</gene>
<dbReference type="Proteomes" id="UP000199184">
    <property type="component" value="Unassembled WGS sequence"/>
</dbReference>
<organism evidence="1 2">
    <name type="scientific">Bradyrhizobium shewense</name>
    <dbReference type="NCBI Taxonomy" id="1761772"/>
    <lineage>
        <taxon>Bacteria</taxon>
        <taxon>Pseudomonadati</taxon>
        <taxon>Pseudomonadota</taxon>
        <taxon>Alphaproteobacteria</taxon>
        <taxon>Hyphomicrobiales</taxon>
        <taxon>Nitrobacteraceae</taxon>
        <taxon>Bradyrhizobium</taxon>
    </lineage>
</organism>
<reference evidence="2" key="1">
    <citation type="submission" date="2016-08" db="EMBL/GenBank/DDBJ databases">
        <authorList>
            <person name="Varghese N."/>
            <person name="Submissions Spin"/>
        </authorList>
    </citation>
    <scope>NUCLEOTIDE SEQUENCE [LARGE SCALE GENOMIC DNA]</scope>
    <source>
        <strain evidence="2">ERR11</strain>
    </source>
</reference>
<sequence length="187" mass="21212">MVETPKTDSTLTPPIQRSRSWQSRMKRILVSSVTPKENYGPHISACYLIVRCMLAIGLMLTMNLPSSYGHDAMHPELNPWFAKLRSKSGPCCDGSDALHLRDVEWTTQNKKESHYRVMVPKTADLYRSASNGQDMKKSDTEWVDVPDDALVTDPNLDHSTLVWVWYSSGFQLTNQPHIRCFMPGALT</sequence>